<dbReference type="KEGG" id="lse:F1C12_02055"/>
<proteinExistence type="predicted"/>
<dbReference type="RefSeq" id="WP_185277212.1">
    <property type="nucleotide sequence ID" value="NZ_CP043641.1"/>
</dbReference>
<dbReference type="AlphaFoldDB" id="A0A7G6Y6C8"/>
<sequence length="87" mass="9704">MTTIVAAHGTRSACFAPPRRARRMLGRMSSIRERISAWFKREREYVPPPGRQTEDTTRRLPDGGAIQRMPGDGVDPASVNARTGRNP</sequence>
<evidence type="ECO:0000313" key="3">
    <source>
        <dbReference type="Proteomes" id="UP000515511"/>
    </source>
</evidence>
<dbReference type="Proteomes" id="UP000515511">
    <property type="component" value="Chromosome"/>
</dbReference>
<organism evidence="2 3">
    <name type="scientific">Leifsonia shinshuensis</name>
    <dbReference type="NCBI Taxonomy" id="150026"/>
    <lineage>
        <taxon>Bacteria</taxon>
        <taxon>Bacillati</taxon>
        <taxon>Actinomycetota</taxon>
        <taxon>Actinomycetes</taxon>
        <taxon>Micrococcales</taxon>
        <taxon>Microbacteriaceae</taxon>
        <taxon>Leifsonia</taxon>
    </lineage>
</organism>
<evidence type="ECO:0000313" key="2">
    <source>
        <dbReference type="EMBL" id="QNE34043.1"/>
    </source>
</evidence>
<feature type="compositionally biased region" description="Basic and acidic residues" evidence="1">
    <location>
        <begin position="52"/>
        <end position="61"/>
    </location>
</feature>
<feature type="region of interest" description="Disordered" evidence="1">
    <location>
        <begin position="46"/>
        <end position="87"/>
    </location>
</feature>
<dbReference type="EMBL" id="CP043641">
    <property type="protein sequence ID" value="QNE34043.1"/>
    <property type="molecule type" value="Genomic_DNA"/>
</dbReference>
<gene>
    <name evidence="2" type="ORF">F1C12_02055</name>
</gene>
<evidence type="ECO:0000256" key="1">
    <source>
        <dbReference type="SAM" id="MobiDB-lite"/>
    </source>
</evidence>
<name>A0A7G6Y6C8_9MICO</name>
<accession>A0A7G6Y6C8</accession>
<reference evidence="3" key="1">
    <citation type="submission" date="2019-09" db="EMBL/GenBank/DDBJ databases">
        <title>Antimicrobial potential of Antarctic Bacteria.</title>
        <authorList>
            <person name="Benaud N."/>
            <person name="Edwards R.J."/>
            <person name="Ferrari B.C."/>
        </authorList>
    </citation>
    <scope>NUCLEOTIDE SEQUENCE [LARGE SCALE GENOMIC DNA]</scope>
    <source>
        <strain evidence="3">INR9</strain>
    </source>
</reference>
<protein>
    <submittedName>
        <fullName evidence="2">Uncharacterized protein</fullName>
    </submittedName>
</protein>